<feature type="repeat" description="TPR" evidence="16">
    <location>
        <begin position="753"/>
        <end position="786"/>
    </location>
</feature>
<dbReference type="Pfam" id="PF13181">
    <property type="entry name" value="TPR_8"/>
    <property type="match status" value="2"/>
</dbReference>
<evidence type="ECO:0000256" key="14">
    <source>
        <dbReference type="ARBA" id="ARBA00045085"/>
    </source>
</evidence>
<dbReference type="Pfam" id="PF13432">
    <property type="entry name" value="TPR_16"/>
    <property type="match status" value="2"/>
</dbReference>
<evidence type="ECO:0000256" key="4">
    <source>
        <dbReference type="ARBA" id="ARBA00004922"/>
    </source>
</evidence>
<feature type="transmembrane region" description="Helical" evidence="17">
    <location>
        <begin position="320"/>
        <end position="338"/>
    </location>
</feature>
<dbReference type="AlphaFoldDB" id="A0A8D8LFX7"/>
<evidence type="ECO:0000259" key="18">
    <source>
        <dbReference type="Pfam" id="PF08409"/>
    </source>
</evidence>
<evidence type="ECO:0000256" key="16">
    <source>
        <dbReference type="PROSITE-ProRule" id="PRU00339"/>
    </source>
</evidence>
<dbReference type="EMBL" id="HBUF01009055">
    <property type="protein sequence ID" value="CAG6607740.1"/>
    <property type="molecule type" value="Transcribed_RNA"/>
</dbReference>
<feature type="transmembrane region" description="Helical" evidence="17">
    <location>
        <begin position="184"/>
        <end position="213"/>
    </location>
</feature>
<evidence type="ECO:0000256" key="5">
    <source>
        <dbReference type="ARBA" id="ARBA00007882"/>
    </source>
</evidence>
<feature type="repeat" description="TPR" evidence="16">
    <location>
        <begin position="640"/>
        <end position="673"/>
    </location>
</feature>
<feature type="repeat" description="TPR" evidence="16">
    <location>
        <begin position="790"/>
        <end position="823"/>
    </location>
</feature>
<comment type="catalytic activity">
    <reaction evidence="14">
        <text>a di-trans,poly-cis-dolichyl beta-D-mannosyl phosphate + L-threonyl-[protein] = 3-O-(alpha-D-mannosyl)-L-threonyl-[protein] + a di-trans,poly-cis-dolichyl phosphate + H(+)</text>
        <dbReference type="Rhea" id="RHEA:53396"/>
        <dbReference type="Rhea" id="RHEA-COMP:11060"/>
        <dbReference type="Rhea" id="RHEA-COMP:13547"/>
        <dbReference type="Rhea" id="RHEA-COMP:19498"/>
        <dbReference type="Rhea" id="RHEA-COMP:19501"/>
        <dbReference type="ChEBI" id="CHEBI:15378"/>
        <dbReference type="ChEBI" id="CHEBI:30013"/>
        <dbReference type="ChEBI" id="CHEBI:57683"/>
        <dbReference type="ChEBI" id="CHEBI:58211"/>
        <dbReference type="ChEBI" id="CHEBI:137323"/>
        <dbReference type="EC" id="2.4.1.109"/>
    </reaction>
</comment>
<dbReference type="Pfam" id="PF08409">
    <property type="entry name" value="TMTC_DUF1736"/>
    <property type="match status" value="1"/>
</dbReference>
<feature type="transmembrane region" description="Helical" evidence="17">
    <location>
        <begin position="234"/>
        <end position="251"/>
    </location>
</feature>
<keyword evidence="9" id="KW-0677">Repeat</keyword>
<feature type="transmembrane region" description="Helical" evidence="17">
    <location>
        <begin position="543"/>
        <end position="566"/>
    </location>
</feature>
<comment type="similarity">
    <text evidence="5">Belongs to the TMTC family.</text>
</comment>
<dbReference type="GO" id="GO:0005789">
    <property type="term" value="C:endoplasmic reticulum membrane"/>
    <property type="evidence" value="ECO:0007669"/>
    <property type="project" value="TreeGrafter"/>
</dbReference>
<keyword evidence="7" id="KW-0808">Transferase</keyword>
<keyword evidence="13 17" id="KW-0472">Membrane</keyword>
<evidence type="ECO:0000256" key="13">
    <source>
        <dbReference type="ARBA" id="ARBA00023136"/>
    </source>
</evidence>
<dbReference type="InterPro" id="IPR013618">
    <property type="entry name" value="TMTC_DUF1736"/>
</dbReference>
<feature type="transmembrane region" description="Helical" evidence="17">
    <location>
        <begin position="160"/>
        <end position="178"/>
    </location>
</feature>
<dbReference type="Pfam" id="PF00515">
    <property type="entry name" value="TPR_1"/>
    <property type="match status" value="1"/>
</dbReference>
<dbReference type="SUPFAM" id="SSF48452">
    <property type="entry name" value="TPR-like"/>
    <property type="match status" value="2"/>
</dbReference>
<evidence type="ECO:0000256" key="2">
    <source>
        <dbReference type="ARBA" id="ARBA00004141"/>
    </source>
</evidence>
<dbReference type="InterPro" id="IPR052384">
    <property type="entry name" value="TMTC_O-mannosyltransferase"/>
</dbReference>
<comment type="subcellular location">
    <subcellularLocation>
        <location evidence="3">Endoplasmic reticulum</location>
    </subcellularLocation>
    <subcellularLocation>
        <location evidence="2">Membrane</location>
        <topology evidence="2">Multi-pass membrane protein</topology>
    </subcellularLocation>
</comment>
<evidence type="ECO:0000256" key="12">
    <source>
        <dbReference type="ARBA" id="ARBA00022989"/>
    </source>
</evidence>
<evidence type="ECO:0000256" key="15">
    <source>
        <dbReference type="ARBA" id="ARBA00045102"/>
    </source>
</evidence>
<comment type="function">
    <text evidence="1">Transfers mannosyl residues to the hydroxyl group of serine or threonine residues.</text>
</comment>
<dbReference type="InterPro" id="IPR011990">
    <property type="entry name" value="TPR-like_helical_dom_sf"/>
</dbReference>
<dbReference type="Gene3D" id="1.25.40.10">
    <property type="entry name" value="Tetratricopeptide repeat domain"/>
    <property type="match status" value="4"/>
</dbReference>
<dbReference type="InterPro" id="IPR019734">
    <property type="entry name" value="TPR_rpt"/>
</dbReference>
<keyword evidence="8 17" id="KW-0812">Transmembrane</keyword>
<dbReference type="Pfam" id="PF13414">
    <property type="entry name" value="TPR_11"/>
    <property type="match status" value="1"/>
</dbReference>
<keyword evidence="11" id="KW-0256">Endoplasmic reticulum</keyword>
<feature type="repeat" description="TPR" evidence="16">
    <location>
        <begin position="708"/>
        <end position="741"/>
    </location>
</feature>
<feature type="repeat" description="TPR" evidence="16">
    <location>
        <begin position="859"/>
        <end position="892"/>
    </location>
</feature>
<accession>A0A8D8LFX7</accession>
<evidence type="ECO:0000256" key="3">
    <source>
        <dbReference type="ARBA" id="ARBA00004240"/>
    </source>
</evidence>
<feature type="transmembrane region" description="Helical" evidence="17">
    <location>
        <begin position="601"/>
        <end position="618"/>
    </location>
</feature>
<sequence length="980" mass="111059">MPQKDQTKQSVYLVDNMMPWTLVGGLSVIVAFCVYYNSLNAGFVYDDSRVIVSNPDILPSTPVETIFRNDFWGTPIKSPSSHGSYRPLCVLTFRLNYLWSGLKPAAYHLVNVTLHCLCTYLVHLLAGSILPSKKASWVASGLFAVHPIHTEAVSGLVGRADILSCIFYVLAILGYVHLPPRSTLRYFMVTVLGACAMLSKEIGVSAVLICIVWDIVCSARGSNSGKTKKSWKSSILLTLSFISLLCVRIMIMGDTSPSFSKADNPTARHSSFVTRTLTFLYLPILNLKLLVYPQTLSYDWGMESIPQINDIYDCRNLLTILFYGLLSYTSIDLIRFLIKNDNRQPKKPLTSRLYKNCDNLEIMCNYCRYRRRCEEPSNNHQKVEIDLNNNVMGDNYEVNYMESGKAFDTRSNVSSKCFNYESVVEQFIKKLCLSLMNVYMKNQENIAFQSIKPSNFNVIHETSYKNETKPNSNERYLENMRNRFPVNSKKEQTDIDEERTIKKKVQTSVHTPSGSKETKCSCKTKSGPFNNISMTVLKHEERLAVMLALLVIPFIPASNLFFYVGFVLAERVLYIPSVGYCYLVAYAYSVLLEKSKGRKKLLNILVICLMVIYALKTVRRNNDWLNEENLYRSGIPVNPPKSYGNLGSILSSQRRFSEAEEAYRMALKHRPNMADVHYNLGILLQGQQRTEEAIASYKKAIFYRPSLALAYLNLGQLLASIGQSDMAASMFRQCASLDGTGLKDPRTHEVAKITALLHLGRLHGDKKQYTEAATVYREALHRMPPYYQPSMLYSLLGEALTHLSRHNDAEDMYKAALRAQPDHVASHLTYGKLLAKNRTRLSEAELWFQKAQKLAPDDPNVYQHYGQFLSEQGRNQEAVLLYTKAVQLSPNDYDSTVGAATALRHCNRLDEAEEYYRRATKLRPLDAGSHSNLGAILHLNRKLAEAEASYSESIRLQPQDNTARQNLKKLKALRSNNNSS</sequence>
<dbReference type="SMART" id="SM00028">
    <property type="entry name" value="TPR"/>
    <property type="match status" value="8"/>
</dbReference>
<dbReference type="EMBL" id="HBUF01009054">
    <property type="protein sequence ID" value="CAG6607739.1"/>
    <property type="molecule type" value="Transcribed_RNA"/>
</dbReference>
<feature type="repeat" description="TPR" evidence="16">
    <location>
        <begin position="927"/>
        <end position="960"/>
    </location>
</feature>
<evidence type="ECO:0000256" key="1">
    <source>
        <dbReference type="ARBA" id="ARBA00003582"/>
    </source>
</evidence>
<evidence type="ECO:0000256" key="9">
    <source>
        <dbReference type="ARBA" id="ARBA00022737"/>
    </source>
</evidence>
<evidence type="ECO:0000256" key="6">
    <source>
        <dbReference type="ARBA" id="ARBA00012839"/>
    </source>
</evidence>
<reference evidence="19" key="1">
    <citation type="submission" date="2021-05" db="EMBL/GenBank/DDBJ databases">
        <authorList>
            <person name="Alioto T."/>
            <person name="Alioto T."/>
            <person name="Gomez Garrido J."/>
        </authorList>
    </citation>
    <scope>NUCLEOTIDE SEQUENCE</scope>
</reference>
<dbReference type="PANTHER" id="PTHR44216">
    <property type="entry name" value="PROTEIN O-MANNOSYL-TRANSFERASE TMTC2"/>
    <property type="match status" value="1"/>
</dbReference>
<evidence type="ECO:0000313" key="19">
    <source>
        <dbReference type="EMBL" id="CAG6607738.1"/>
    </source>
</evidence>
<organism evidence="19">
    <name type="scientific">Cacopsylla melanoneura</name>
    <dbReference type="NCBI Taxonomy" id="428564"/>
    <lineage>
        <taxon>Eukaryota</taxon>
        <taxon>Metazoa</taxon>
        <taxon>Ecdysozoa</taxon>
        <taxon>Arthropoda</taxon>
        <taxon>Hexapoda</taxon>
        <taxon>Insecta</taxon>
        <taxon>Pterygota</taxon>
        <taxon>Neoptera</taxon>
        <taxon>Paraneoptera</taxon>
        <taxon>Hemiptera</taxon>
        <taxon>Sternorrhyncha</taxon>
        <taxon>Psylloidea</taxon>
        <taxon>Psyllidae</taxon>
        <taxon>Psyllinae</taxon>
        <taxon>Cacopsylla</taxon>
    </lineage>
</organism>
<dbReference type="EC" id="2.4.1.109" evidence="6"/>
<feature type="transmembrane region" description="Helical" evidence="17">
    <location>
        <begin position="572"/>
        <end position="589"/>
    </location>
</feature>
<comment type="catalytic activity">
    <reaction evidence="15">
        <text>a di-trans,poly-cis-dolichyl beta-D-mannosyl phosphate + L-seryl-[protein] = 3-O-(alpha-D-mannosyl)-L-seryl-[protein] + a di-trans,poly-cis-dolichyl phosphate + H(+)</text>
        <dbReference type="Rhea" id="RHEA:17377"/>
        <dbReference type="Rhea" id="RHEA-COMP:9863"/>
        <dbReference type="Rhea" id="RHEA-COMP:13546"/>
        <dbReference type="Rhea" id="RHEA-COMP:19498"/>
        <dbReference type="Rhea" id="RHEA-COMP:19501"/>
        <dbReference type="ChEBI" id="CHEBI:15378"/>
        <dbReference type="ChEBI" id="CHEBI:29999"/>
        <dbReference type="ChEBI" id="CHEBI:57683"/>
        <dbReference type="ChEBI" id="CHEBI:58211"/>
        <dbReference type="ChEBI" id="CHEBI:137321"/>
        <dbReference type="EC" id="2.4.1.109"/>
    </reaction>
</comment>
<keyword evidence="10 16" id="KW-0802">TPR repeat</keyword>
<protein>
    <recommendedName>
        <fullName evidence="6">dolichyl-phosphate-mannose--protein mannosyltransferase</fullName>
        <ecNumber evidence="6">2.4.1.109</ecNumber>
    </recommendedName>
</protein>
<evidence type="ECO:0000256" key="11">
    <source>
        <dbReference type="ARBA" id="ARBA00022824"/>
    </source>
</evidence>
<dbReference type="PROSITE" id="PS50005">
    <property type="entry name" value="TPR"/>
    <property type="match status" value="7"/>
</dbReference>
<keyword evidence="12 17" id="KW-1133">Transmembrane helix</keyword>
<evidence type="ECO:0000256" key="8">
    <source>
        <dbReference type="ARBA" id="ARBA00022692"/>
    </source>
</evidence>
<dbReference type="PANTHER" id="PTHR44216:SF3">
    <property type="entry name" value="PROTEIN O-MANNOSYL-TRANSFERASE TMTC2"/>
    <property type="match status" value="1"/>
</dbReference>
<proteinExistence type="inferred from homology"/>
<name>A0A8D8LFX7_9HEMI</name>
<evidence type="ECO:0000256" key="7">
    <source>
        <dbReference type="ARBA" id="ARBA00022679"/>
    </source>
</evidence>
<evidence type="ECO:0000256" key="10">
    <source>
        <dbReference type="ARBA" id="ARBA00022803"/>
    </source>
</evidence>
<feature type="repeat" description="TPR" evidence="16">
    <location>
        <begin position="674"/>
        <end position="707"/>
    </location>
</feature>
<dbReference type="GO" id="GO:0004169">
    <property type="term" value="F:dolichyl-phosphate-mannose-protein mannosyltransferase activity"/>
    <property type="evidence" value="ECO:0007669"/>
    <property type="project" value="UniProtKB-EC"/>
</dbReference>
<feature type="domain" description="DUF1736" evidence="18">
    <location>
        <begin position="254"/>
        <end position="326"/>
    </location>
</feature>
<evidence type="ECO:0000256" key="17">
    <source>
        <dbReference type="SAM" id="Phobius"/>
    </source>
</evidence>
<feature type="transmembrane region" description="Helical" evidence="17">
    <location>
        <begin position="20"/>
        <end position="38"/>
    </location>
</feature>
<comment type="pathway">
    <text evidence="4">Protein modification; protein glycosylation.</text>
</comment>
<dbReference type="EMBL" id="HBUF01009053">
    <property type="protein sequence ID" value="CAG6607738.1"/>
    <property type="molecule type" value="Transcribed_RNA"/>
</dbReference>
<dbReference type="UniPathway" id="UPA00378"/>